<dbReference type="InterPro" id="IPR000261">
    <property type="entry name" value="EH_dom"/>
</dbReference>
<dbReference type="CTD" id="6758138"/>
<dbReference type="InterPro" id="IPR018247">
    <property type="entry name" value="EF_Hand_1_Ca_BS"/>
</dbReference>
<feature type="domain" description="EF-hand" evidence="3">
    <location>
        <begin position="41"/>
        <end position="76"/>
    </location>
</feature>
<organism evidence="4 5">
    <name type="scientific">Trichoplax adhaerens</name>
    <name type="common">Trichoplax reptans</name>
    <dbReference type="NCBI Taxonomy" id="10228"/>
    <lineage>
        <taxon>Eukaryota</taxon>
        <taxon>Metazoa</taxon>
        <taxon>Placozoa</taxon>
        <taxon>Uniplacotomia</taxon>
        <taxon>Trichoplacea</taxon>
        <taxon>Trichoplacidae</taxon>
        <taxon>Trichoplax</taxon>
    </lineage>
</organism>
<dbReference type="PROSITE" id="PS50222">
    <property type="entry name" value="EF_HAND_2"/>
    <property type="match status" value="1"/>
</dbReference>
<feature type="non-terminal residue" evidence="4">
    <location>
        <position position="90"/>
    </location>
</feature>
<name>B3S9M3_TRIAD</name>
<dbReference type="PROSITE" id="PS00018">
    <property type="entry name" value="EF_HAND_1"/>
    <property type="match status" value="1"/>
</dbReference>
<dbReference type="EMBL" id="DS985259">
    <property type="protein sequence ID" value="EDV20562.1"/>
    <property type="molecule type" value="Genomic_DNA"/>
</dbReference>
<reference evidence="4 5" key="1">
    <citation type="journal article" date="2008" name="Nature">
        <title>The Trichoplax genome and the nature of placozoans.</title>
        <authorList>
            <person name="Srivastava M."/>
            <person name="Begovic E."/>
            <person name="Chapman J."/>
            <person name="Putnam N.H."/>
            <person name="Hellsten U."/>
            <person name="Kawashima T."/>
            <person name="Kuo A."/>
            <person name="Mitros T."/>
            <person name="Salamov A."/>
            <person name="Carpenter M.L."/>
            <person name="Signorovitch A.Y."/>
            <person name="Moreno M.A."/>
            <person name="Kamm K."/>
            <person name="Grimwood J."/>
            <person name="Schmutz J."/>
            <person name="Shapiro H."/>
            <person name="Grigoriev I.V."/>
            <person name="Buss L.W."/>
            <person name="Schierwater B."/>
            <person name="Dellaporta S.L."/>
            <person name="Rokhsar D.S."/>
        </authorList>
    </citation>
    <scope>NUCLEOTIDE SEQUENCE [LARGE SCALE GENOMIC DNA]</scope>
    <source>
        <strain evidence="4 5">Grell-BS-1999</strain>
    </source>
</reference>
<dbReference type="GeneID" id="6758138"/>
<keyword evidence="5" id="KW-1185">Reference proteome</keyword>
<proteinExistence type="predicted"/>
<sequence>WEIKSQQRDIYEKQFLTLVKDDETGLVSGAIAKNHFLKSKLDKQELSKIWKLADVNMDNALNLAEFCIAMHLVICRKHGLKVPDTLPTAL</sequence>
<evidence type="ECO:0008006" key="6">
    <source>
        <dbReference type="Google" id="ProtNLM"/>
    </source>
</evidence>
<dbReference type="InterPro" id="IPR002048">
    <property type="entry name" value="EF_hand_dom"/>
</dbReference>
<dbReference type="Pfam" id="PF12763">
    <property type="entry name" value="EH"/>
    <property type="match status" value="1"/>
</dbReference>
<dbReference type="InterPro" id="IPR011992">
    <property type="entry name" value="EF-hand-dom_pair"/>
</dbReference>
<evidence type="ECO:0000313" key="4">
    <source>
        <dbReference type="EMBL" id="EDV20562.1"/>
    </source>
</evidence>
<evidence type="ECO:0000313" key="5">
    <source>
        <dbReference type="Proteomes" id="UP000009022"/>
    </source>
</evidence>
<dbReference type="Proteomes" id="UP000009022">
    <property type="component" value="Unassembled WGS sequence"/>
</dbReference>
<dbReference type="InParanoid" id="B3S9M3"/>
<dbReference type="SMART" id="SM00027">
    <property type="entry name" value="EH"/>
    <property type="match status" value="1"/>
</dbReference>
<gene>
    <name evidence="4" type="ORF">TRIADDRAFT_17961</name>
</gene>
<dbReference type="CDD" id="cd00052">
    <property type="entry name" value="EH"/>
    <property type="match status" value="1"/>
</dbReference>
<evidence type="ECO:0000259" key="3">
    <source>
        <dbReference type="PROSITE" id="PS50222"/>
    </source>
</evidence>
<dbReference type="Gene3D" id="1.10.238.10">
    <property type="entry name" value="EF-hand"/>
    <property type="match status" value="1"/>
</dbReference>
<dbReference type="KEGG" id="tad:TRIADDRAFT_17961"/>
<accession>B3S9M3</accession>
<feature type="non-terminal residue" evidence="4">
    <location>
        <position position="1"/>
    </location>
</feature>
<keyword evidence="1" id="KW-0106">Calcium</keyword>
<protein>
    <recommendedName>
        <fullName evidence="6">EH domain-containing protein</fullName>
    </recommendedName>
</protein>
<dbReference type="PANTHER" id="PTHR11216">
    <property type="entry name" value="EH DOMAIN"/>
    <property type="match status" value="1"/>
</dbReference>
<dbReference type="eggNOG" id="KOG1955">
    <property type="taxonomic scope" value="Eukaryota"/>
</dbReference>
<feature type="domain" description="EH" evidence="2">
    <location>
        <begin position="7"/>
        <end position="90"/>
    </location>
</feature>
<evidence type="ECO:0000259" key="2">
    <source>
        <dbReference type="PROSITE" id="PS50031"/>
    </source>
</evidence>
<dbReference type="HOGENOM" id="CLU_148394_0_0_1"/>
<dbReference type="AlphaFoldDB" id="B3S9M3"/>
<dbReference type="STRING" id="10228.B3S9M3"/>
<dbReference type="PROSITE" id="PS50031">
    <property type="entry name" value="EH"/>
    <property type="match status" value="1"/>
</dbReference>
<dbReference type="GO" id="GO:0005509">
    <property type="term" value="F:calcium ion binding"/>
    <property type="evidence" value="ECO:0007669"/>
    <property type="project" value="InterPro"/>
</dbReference>
<dbReference type="OrthoDB" id="10045710at2759"/>
<dbReference type="RefSeq" id="XP_002116988.1">
    <property type="nucleotide sequence ID" value="XM_002116952.1"/>
</dbReference>
<dbReference type="PANTHER" id="PTHR11216:SF174">
    <property type="entry name" value="GH06923P"/>
    <property type="match status" value="1"/>
</dbReference>
<evidence type="ECO:0000256" key="1">
    <source>
        <dbReference type="ARBA" id="ARBA00022837"/>
    </source>
</evidence>
<dbReference type="SUPFAM" id="SSF47473">
    <property type="entry name" value="EF-hand"/>
    <property type="match status" value="1"/>
</dbReference>
<dbReference type="PhylomeDB" id="B3S9M3"/>